<proteinExistence type="inferred from homology"/>
<dbReference type="PANTHER" id="PTHR34584">
    <property type="entry name" value="NA(+)/H(+) ANTIPORTER SUBUNIT E1"/>
    <property type="match status" value="1"/>
</dbReference>
<dbReference type="InterPro" id="IPR002758">
    <property type="entry name" value="Cation_antiport_E"/>
</dbReference>
<comment type="caution">
    <text evidence="8">The sequence shown here is derived from an EMBL/GenBank/DDBJ whole genome shotgun (WGS) entry which is preliminary data.</text>
</comment>
<dbReference type="AlphaFoldDB" id="A0A4V5NU95"/>
<evidence type="ECO:0000256" key="1">
    <source>
        <dbReference type="ARBA" id="ARBA00004651"/>
    </source>
</evidence>
<comment type="similarity">
    <text evidence="2">Belongs to the CPA3 antiporters (TC 2.A.63) subunit E family.</text>
</comment>
<keyword evidence="4 7" id="KW-0812">Transmembrane</keyword>
<evidence type="ECO:0000256" key="3">
    <source>
        <dbReference type="ARBA" id="ARBA00022475"/>
    </source>
</evidence>
<organism evidence="8 9">
    <name type="scientific">Thalassotalea mangrovi</name>
    <dbReference type="NCBI Taxonomy" id="2572245"/>
    <lineage>
        <taxon>Bacteria</taxon>
        <taxon>Pseudomonadati</taxon>
        <taxon>Pseudomonadota</taxon>
        <taxon>Gammaproteobacteria</taxon>
        <taxon>Alteromonadales</taxon>
        <taxon>Colwelliaceae</taxon>
        <taxon>Thalassotalea</taxon>
    </lineage>
</organism>
<name>A0A4V5NU95_9GAMM</name>
<evidence type="ECO:0000313" key="8">
    <source>
        <dbReference type="EMBL" id="TKB45465.1"/>
    </source>
</evidence>
<dbReference type="GO" id="GO:0008324">
    <property type="term" value="F:monoatomic cation transmembrane transporter activity"/>
    <property type="evidence" value="ECO:0007669"/>
    <property type="project" value="InterPro"/>
</dbReference>
<keyword evidence="3" id="KW-1003">Cell membrane</keyword>
<evidence type="ECO:0000256" key="6">
    <source>
        <dbReference type="ARBA" id="ARBA00023136"/>
    </source>
</evidence>
<dbReference type="PANTHER" id="PTHR34584:SF1">
    <property type="entry name" value="NA(+)_H(+) ANTIPORTER SUBUNIT E1"/>
    <property type="match status" value="1"/>
</dbReference>
<dbReference type="EMBL" id="SWDB01000020">
    <property type="protein sequence ID" value="TKB45465.1"/>
    <property type="molecule type" value="Genomic_DNA"/>
</dbReference>
<keyword evidence="9" id="KW-1185">Reference proteome</keyword>
<feature type="transmembrane region" description="Helical" evidence="7">
    <location>
        <begin position="30"/>
        <end position="48"/>
    </location>
</feature>
<dbReference type="RefSeq" id="WP_136735740.1">
    <property type="nucleotide sequence ID" value="NZ_SWDB01000020.1"/>
</dbReference>
<accession>A0A4V5NU95</accession>
<evidence type="ECO:0000256" key="2">
    <source>
        <dbReference type="ARBA" id="ARBA00006228"/>
    </source>
</evidence>
<dbReference type="OrthoDB" id="9807187at2"/>
<sequence length="164" mass="18163">MDRKTIIYLVTWTLILAVFWLLLSGFFKPLLLSFGLASVVLVVVLVRRMDNTDNQPQKPSLSLPFFRYIAWLLGQIVLSSSQVAKLVWGSSKRLSPTTTKLPVAHIPEDSRVLYANSITMTPGTLSVDIDDNYVTVHALREDSIKSLQGGKMANSVANISGDKN</sequence>
<dbReference type="Proteomes" id="UP000307999">
    <property type="component" value="Unassembled WGS sequence"/>
</dbReference>
<evidence type="ECO:0000313" key="9">
    <source>
        <dbReference type="Proteomes" id="UP000307999"/>
    </source>
</evidence>
<feature type="transmembrane region" description="Helical" evidence="7">
    <location>
        <begin position="6"/>
        <end position="23"/>
    </location>
</feature>
<evidence type="ECO:0000256" key="5">
    <source>
        <dbReference type="ARBA" id="ARBA00022989"/>
    </source>
</evidence>
<gene>
    <name evidence="8" type="ORF">E8M12_08595</name>
</gene>
<evidence type="ECO:0000256" key="4">
    <source>
        <dbReference type="ARBA" id="ARBA00022692"/>
    </source>
</evidence>
<dbReference type="GO" id="GO:0005886">
    <property type="term" value="C:plasma membrane"/>
    <property type="evidence" value="ECO:0007669"/>
    <property type="project" value="UniProtKB-SubCell"/>
</dbReference>
<keyword evidence="6 7" id="KW-0472">Membrane</keyword>
<evidence type="ECO:0000256" key="7">
    <source>
        <dbReference type="SAM" id="Phobius"/>
    </source>
</evidence>
<comment type="subcellular location">
    <subcellularLocation>
        <location evidence="1">Cell membrane</location>
        <topology evidence="1">Multi-pass membrane protein</topology>
    </subcellularLocation>
</comment>
<protein>
    <submittedName>
        <fullName evidence="8">Cation transporter</fullName>
    </submittedName>
</protein>
<reference evidence="8 9" key="1">
    <citation type="submission" date="2019-04" db="EMBL/GenBank/DDBJ databases">
        <title>Thalassotalea guangxiensis sp. nov., isolated from sediment of the coastal wetland.</title>
        <authorList>
            <person name="Zheng S."/>
            <person name="Zhang D."/>
        </authorList>
    </citation>
    <scope>NUCLEOTIDE SEQUENCE [LARGE SCALE GENOMIC DNA]</scope>
    <source>
        <strain evidence="8 9">ZS-4</strain>
    </source>
</reference>
<dbReference type="Pfam" id="PF01899">
    <property type="entry name" value="MNHE"/>
    <property type="match status" value="1"/>
</dbReference>
<keyword evidence="5 7" id="KW-1133">Transmembrane helix</keyword>